<feature type="compositionally biased region" description="Basic and acidic residues" evidence="11">
    <location>
        <begin position="309"/>
        <end position="321"/>
    </location>
</feature>
<dbReference type="GO" id="GO:0031204">
    <property type="term" value="P:post-translational protein targeting to membrane, translocation"/>
    <property type="evidence" value="ECO:0007669"/>
    <property type="project" value="TreeGrafter"/>
</dbReference>
<gene>
    <name evidence="13" type="ORF">BESB_010900</name>
</gene>
<comment type="similarity">
    <text evidence="2">Belongs to the SEC62 family.</text>
</comment>
<evidence type="ECO:0000256" key="8">
    <source>
        <dbReference type="ARBA" id="ARBA00022989"/>
    </source>
</evidence>
<keyword evidence="4" id="KW-0813">Transport</keyword>
<protein>
    <recommendedName>
        <fullName evidence="3">Translocation protein SEC62</fullName>
    </recommendedName>
</protein>
<comment type="caution">
    <text evidence="13">The sequence shown here is derived from an EMBL/GenBank/DDBJ whole genome shotgun (WGS) entry which is preliminary data.</text>
</comment>
<feature type="transmembrane region" description="Helical" evidence="12">
    <location>
        <begin position="143"/>
        <end position="164"/>
    </location>
</feature>
<evidence type="ECO:0000256" key="12">
    <source>
        <dbReference type="SAM" id="Phobius"/>
    </source>
</evidence>
<keyword evidence="10 12" id="KW-0472">Membrane</keyword>
<name>A0A2A9MJM7_BESBE</name>
<dbReference type="Proteomes" id="UP000224006">
    <property type="component" value="Chromosome I"/>
</dbReference>
<evidence type="ECO:0000256" key="1">
    <source>
        <dbReference type="ARBA" id="ARBA00004477"/>
    </source>
</evidence>
<evidence type="ECO:0000256" key="4">
    <source>
        <dbReference type="ARBA" id="ARBA00022448"/>
    </source>
</evidence>
<proteinExistence type="inferred from homology"/>
<keyword evidence="14" id="KW-1185">Reference proteome</keyword>
<dbReference type="InterPro" id="IPR004728">
    <property type="entry name" value="Sec62"/>
</dbReference>
<keyword evidence="6" id="KW-0256">Endoplasmic reticulum</keyword>
<dbReference type="Pfam" id="PF03839">
    <property type="entry name" value="Sec62"/>
    <property type="match status" value="1"/>
</dbReference>
<evidence type="ECO:0000256" key="5">
    <source>
        <dbReference type="ARBA" id="ARBA00022692"/>
    </source>
</evidence>
<dbReference type="EMBL" id="NWUJ01000001">
    <property type="protein sequence ID" value="PFH38748.1"/>
    <property type="molecule type" value="Genomic_DNA"/>
</dbReference>
<keyword evidence="7" id="KW-0653">Protein transport</keyword>
<evidence type="ECO:0000256" key="9">
    <source>
        <dbReference type="ARBA" id="ARBA00023010"/>
    </source>
</evidence>
<dbReference type="GO" id="GO:0005789">
    <property type="term" value="C:endoplasmic reticulum membrane"/>
    <property type="evidence" value="ECO:0007669"/>
    <property type="project" value="UniProtKB-SubCell"/>
</dbReference>
<organism evidence="13 14">
    <name type="scientific">Besnoitia besnoiti</name>
    <name type="common">Apicomplexan protozoan</name>
    <dbReference type="NCBI Taxonomy" id="94643"/>
    <lineage>
        <taxon>Eukaryota</taxon>
        <taxon>Sar</taxon>
        <taxon>Alveolata</taxon>
        <taxon>Apicomplexa</taxon>
        <taxon>Conoidasida</taxon>
        <taxon>Coccidia</taxon>
        <taxon>Eucoccidiorida</taxon>
        <taxon>Eimeriorina</taxon>
        <taxon>Sarcocystidae</taxon>
        <taxon>Besnoitia</taxon>
    </lineage>
</organism>
<keyword evidence="9" id="KW-0811">Translocation</keyword>
<evidence type="ECO:0000256" key="10">
    <source>
        <dbReference type="ARBA" id="ARBA00023136"/>
    </source>
</evidence>
<dbReference type="KEGG" id="bbes:BESB_010900"/>
<evidence type="ECO:0000256" key="6">
    <source>
        <dbReference type="ARBA" id="ARBA00022824"/>
    </source>
</evidence>
<dbReference type="PANTHER" id="PTHR12443">
    <property type="entry name" value="TRANSLOCATION PROTEIN SEC62"/>
    <property type="match status" value="1"/>
</dbReference>
<keyword evidence="8 12" id="KW-1133">Transmembrane helix</keyword>
<evidence type="ECO:0000256" key="7">
    <source>
        <dbReference type="ARBA" id="ARBA00022927"/>
    </source>
</evidence>
<dbReference type="PANTHER" id="PTHR12443:SF9">
    <property type="entry name" value="TRANSLOCATION PROTEIN SEC62"/>
    <property type="match status" value="1"/>
</dbReference>
<dbReference type="STRING" id="94643.A0A2A9MJM7"/>
<evidence type="ECO:0000256" key="2">
    <source>
        <dbReference type="ARBA" id="ARBA00010604"/>
    </source>
</evidence>
<sequence length="391" mass="44692">MRNPAPQQHWNEPLARVMDVVLNCTIRFKTAAEVGKRAVFYCRGEDLFAWMMENRDMLQKKHADALDGQAFETSEDVAAFCDKLIRFGFMYRAQYKPIDGVIEQDEEGRFKRPKWPKRLGMTPKQTFDPQAFYVVVYEGSKSWQHFILFCIIAAVLCVCMFPAWPLKLKVAVWYLSVVLLTFILALVFVRLILFVFFWFFGYQFWLLPNLFNEDAGIIDSFLPWIEWERSGDDWAMFAARIFCAILTAGTLYKLSETHTPASVANFAKQSFLDVLDWGHQRLAAPPGGYSKYASITDKQEGDEGATEGEEAKEGDGEAKTGDEEDYSCLKPCGFASFEHLMQARCLVNCTCLRDLVESKCFPACPEATQVALNEAARDACDAEMNRKKKRQ</sequence>
<evidence type="ECO:0000313" key="14">
    <source>
        <dbReference type="Proteomes" id="UP000224006"/>
    </source>
</evidence>
<evidence type="ECO:0000256" key="3">
    <source>
        <dbReference type="ARBA" id="ARBA00021257"/>
    </source>
</evidence>
<evidence type="ECO:0000256" key="11">
    <source>
        <dbReference type="SAM" id="MobiDB-lite"/>
    </source>
</evidence>
<accession>A0A2A9MJM7</accession>
<feature type="transmembrane region" description="Helical" evidence="12">
    <location>
        <begin position="171"/>
        <end position="200"/>
    </location>
</feature>
<keyword evidence="5 12" id="KW-0812">Transmembrane</keyword>
<dbReference type="GeneID" id="40306152"/>
<dbReference type="OrthoDB" id="200187at2759"/>
<evidence type="ECO:0000313" key="13">
    <source>
        <dbReference type="EMBL" id="PFH38748.1"/>
    </source>
</evidence>
<comment type="subcellular location">
    <subcellularLocation>
        <location evidence="1">Endoplasmic reticulum membrane</location>
        <topology evidence="1">Multi-pass membrane protein</topology>
    </subcellularLocation>
</comment>
<reference evidence="13 14" key="1">
    <citation type="submission" date="2017-09" db="EMBL/GenBank/DDBJ databases">
        <title>Genome sequencing of Besnoitia besnoiti strain Bb-Ger1.</title>
        <authorList>
            <person name="Schares G."/>
            <person name="Venepally P."/>
            <person name="Lorenzi H.A."/>
        </authorList>
    </citation>
    <scope>NUCLEOTIDE SEQUENCE [LARGE SCALE GENOMIC DNA]</scope>
    <source>
        <strain evidence="13 14">Bb-Ger1</strain>
    </source>
</reference>
<dbReference type="VEuPathDB" id="ToxoDB:BESB_010900"/>
<dbReference type="AlphaFoldDB" id="A0A2A9MJM7"/>
<feature type="region of interest" description="Disordered" evidence="11">
    <location>
        <begin position="298"/>
        <end position="323"/>
    </location>
</feature>
<dbReference type="RefSeq" id="XP_029222757.1">
    <property type="nucleotide sequence ID" value="XM_029359844.1"/>
</dbReference>